<evidence type="ECO:0000256" key="2">
    <source>
        <dbReference type="SAM" id="MobiDB-lite"/>
    </source>
</evidence>
<dbReference type="KEGG" id="dcb:C3Y92_05250"/>
<evidence type="ECO:0000313" key="4">
    <source>
        <dbReference type="Proteomes" id="UP000293296"/>
    </source>
</evidence>
<dbReference type="OrthoDB" id="5471898at2"/>
<dbReference type="RefSeq" id="WP_129350248.1">
    <property type="nucleotide sequence ID" value="NZ_CP026538.1"/>
</dbReference>
<feature type="compositionally biased region" description="Low complexity" evidence="2">
    <location>
        <begin position="126"/>
        <end position="148"/>
    </location>
</feature>
<accession>A0A4P6HL97</accession>
<evidence type="ECO:0000256" key="1">
    <source>
        <dbReference type="SAM" id="Coils"/>
    </source>
</evidence>
<feature type="region of interest" description="Disordered" evidence="2">
    <location>
        <begin position="126"/>
        <end position="161"/>
    </location>
</feature>
<reference evidence="3 4" key="1">
    <citation type="submission" date="2018-02" db="EMBL/GenBank/DDBJ databases">
        <title>Genome sequence of Desulfovibrio carbinolicus DSM 3852.</title>
        <authorList>
            <person name="Wilbanks E."/>
            <person name="Skennerton C.T."/>
            <person name="Orphan V.J."/>
        </authorList>
    </citation>
    <scope>NUCLEOTIDE SEQUENCE [LARGE SCALE GENOMIC DNA]</scope>
    <source>
        <strain evidence="3 4">DSM 3852</strain>
    </source>
</reference>
<organism evidence="3 4">
    <name type="scientific">Solidesulfovibrio carbinolicus</name>
    <dbReference type="NCBI Taxonomy" id="296842"/>
    <lineage>
        <taxon>Bacteria</taxon>
        <taxon>Pseudomonadati</taxon>
        <taxon>Thermodesulfobacteriota</taxon>
        <taxon>Desulfovibrionia</taxon>
        <taxon>Desulfovibrionales</taxon>
        <taxon>Desulfovibrionaceae</taxon>
        <taxon>Solidesulfovibrio</taxon>
    </lineage>
</organism>
<dbReference type="Proteomes" id="UP000293296">
    <property type="component" value="Chromosome"/>
</dbReference>
<keyword evidence="1" id="KW-0175">Coiled coil</keyword>
<sequence length="161" mass="16959">MGTLSKEWAISMAFSLALLLAFGLGLVWVNIERVDLAYELNKIQRQIDEMETLSAKLEVERNTLVTPARLRELAKEHGLGPARPGQIRRVAVNGEIEASPLVATAVEPAKAQAKPVAVDAAKAAKPAAVDAAKPSPKPVAAEAASAAPKPKPFKPAPAGEQ</sequence>
<evidence type="ECO:0008006" key="5">
    <source>
        <dbReference type="Google" id="ProtNLM"/>
    </source>
</evidence>
<proteinExistence type="predicted"/>
<dbReference type="AlphaFoldDB" id="A0A4P6HL97"/>
<keyword evidence="4" id="KW-1185">Reference proteome</keyword>
<dbReference type="EMBL" id="CP026538">
    <property type="protein sequence ID" value="QAZ66680.1"/>
    <property type="molecule type" value="Genomic_DNA"/>
</dbReference>
<protein>
    <recommendedName>
        <fullName evidence="5">Cell division protein FtsL</fullName>
    </recommendedName>
</protein>
<name>A0A4P6HL97_9BACT</name>
<gene>
    <name evidence="3" type="ORF">C3Y92_05250</name>
</gene>
<feature type="coiled-coil region" evidence="1">
    <location>
        <begin position="33"/>
        <end position="63"/>
    </location>
</feature>
<evidence type="ECO:0000313" key="3">
    <source>
        <dbReference type="EMBL" id="QAZ66680.1"/>
    </source>
</evidence>